<comment type="caution">
    <text evidence="1">The sequence shown here is derived from an EMBL/GenBank/DDBJ whole genome shotgun (WGS) entry which is preliminary data.</text>
</comment>
<evidence type="ECO:0000313" key="2">
    <source>
        <dbReference type="Proteomes" id="UP001451303"/>
    </source>
</evidence>
<accession>A0ABR3DI67</accession>
<name>A0ABR3DI67_NEUIN</name>
<dbReference type="Proteomes" id="UP001451303">
    <property type="component" value="Unassembled WGS sequence"/>
</dbReference>
<feature type="non-terminal residue" evidence="1">
    <location>
        <position position="1"/>
    </location>
</feature>
<protein>
    <submittedName>
        <fullName evidence="1">Uncharacterized protein</fullName>
    </submittedName>
</protein>
<reference evidence="1 2" key="1">
    <citation type="submission" date="2023-09" db="EMBL/GenBank/DDBJ databases">
        <title>Multi-omics analysis of a traditional fermented food reveals byproduct-associated fungal strains for waste-to-food upcycling.</title>
        <authorList>
            <consortium name="Lawrence Berkeley National Laboratory"/>
            <person name="Rekdal V.M."/>
            <person name="Villalobos-Escobedo J.M."/>
            <person name="Rodriguez-Valeron N."/>
            <person name="Garcia M.O."/>
            <person name="Vasquez D.P."/>
            <person name="Damayanti I."/>
            <person name="Sorensen P.M."/>
            <person name="Baidoo E.E."/>
            <person name="De Carvalho A.C."/>
            <person name="Riley R."/>
            <person name="Lipzen A."/>
            <person name="He G."/>
            <person name="Yan M."/>
            <person name="Haridas S."/>
            <person name="Daum C."/>
            <person name="Yoshinaga Y."/>
            <person name="Ng V."/>
            <person name="Grigoriev I.V."/>
            <person name="Munk R."/>
            <person name="Nuraida L."/>
            <person name="Wijaya C.H."/>
            <person name="Morales P.-C."/>
            <person name="Keasling J.D."/>
        </authorList>
    </citation>
    <scope>NUCLEOTIDE SEQUENCE [LARGE SCALE GENOMIC DNA]</scope>
    <source>
        <strain evidence="1 2">FGSC 2613</strain>
    </source>
</reference>
<keyword evidence="2" id="KW-1185">Reference proteome</keyword>
<evidence type="ECO:0000313" key="1">
    <source>
        <dbReference type="EMBL" id="KAL0472337.1"/>
    </source>
</evidence>
<gene>
    <name evidence="1" type="ORF">QR685DRAFT_439714</name>
</gene>
<sequence length="53" mass="5704">RGCAGYYPDAVNIIDPYGSLCHSLGPRLVRLGRHPNATPPVVLIVRLFDGTGQ</sequence>
<organism evidence="1 2">
    <name type="scientific">Neurospora intermedia</name>
    <dbReference type="NCBI Taxonomy" id="5142"/>
    <lineage>
        <taxon>Eukaryota</taxon>
        <taxon>Fungi</taxon>
        <taxon>Dikarya</taxon>
        <taxon>Ascomycota</taxon>
        <taxon>Pezizomycotina</taxon>
        <taxon>Sordariomycetes</taxon>
        <taxon>Sordariomycetidae</taxon>
        <taxon>Sordariales</taxon>
        <taxon>Sordariaceae</taxon>
        <taxon>Neurospora</taxon>
    </lineage>
</organism>
<proteinExistence type="predicted"/>
<dbReference type="EMBL" id="JAVLET010000003">
    <property type="protein sequence ID" value="KAL0472337.1"/>
    <property type="molecule type" value="Genomic_DNA"/>
</dbReference>